<sequence>MRALRKLQHLDLSYCMNITDANRTSIALLHQIQHLDLTPCGQPQQLSQMLAGPTGATAHTSSLVRITVWTNFTIAFRYFSLSHFFRFLLYSTRSITSALPLRATYSTEPTNQWQI</sequence>
<protein>
    <submittedName>
        <fullName evidence="1">Uncharacterized protein</fullName>
    </submittedName>
</protein>
<keyword evidence="2" id="KW-1185">Reference proteome</keyword>
<dbReference type="AlphaFoldDB" id="A0A0S4J6N0"/>
<accession>A0A0S4J6N0</accession>
<proteinExistence type="predicted"/>
<dbReference type="InterPro" id="IPR032675">
    <property type="entry name" value="LRR_dom_sf"/>
</dbReference>
<gene>
    <name evidence="1" type="ORF">BSAL_83940</name>
</gene>
<dbReference type="EMBL" id="CYKH01000956">
    <property type="protein sequence ID" value="CUG72418.1"/>
    <property type="molecule type" value="Genomic_DNA"/>
</dbReference>
<evidence type="ECO:0000313" key="1">
    <source>
        <dbReference type="EMBL" id="CUG72418.1"/>
    </source>
</evidence>
<dbReference type="VEuPathDB" id="TriTrypDB:BSAL_83940"/>
<organism evidence="1 2">
    <name type="scientific">Bodo saltans</name>
    <name type="common">Flagellated protozoan</name>
    <dbReference type="NCBI Taxonomy" id="75058"/>
    <lineage>
        <taxon>Eukaryota</taxon>
        <taxon>Discoba</taxon>
        <taxon>Euglenozoa</taxon>
        <taxon>Kinetoplastea</taxon>
        <taxon>Metakinetoplastina</taxon>
        <taxon>Eubodonida</taxon>
        <taxon>Bodonidae</taxon>
        <taxon>Bodo</taxon>
    </lineage>
</organism>
<dbReference type="Proteomes" id="UP000051952">
    <property type="component" value="Unassembled WGS sequence"/>
</dbReference>
<name>A0A0S4J6N0_BODSA</name>
<reference evidence="2" key="1">
    <citation type="submission" date="2015-09" db="EMBL/GenBank/DDBJ databases">
        <authorList>
            <consortium name="Pathogen Informatics"/>
        </authorList>
    </citation>
    <scope>NUCLEOTIDE SEQUENCE [LARGE SCALE GENOMIC DNA]</scope>
    <source>
        <strain evidence="2">Lake Konstanz</strain>
    </source>
</reference>
<evidence type="ECO:0000313" key="2">
    <source>
        <dbReference type="Proteomes" id="UP000051952"/>
    </source>
</evidence>
<dbReference type="SUPFAM" id="SSF52047">
    <property type="entry name" value="RNI-like"/>
    <property type="match status" value="1"/>
</dbReference>
<dbReference type="Gene3D" id="3.80.10.10">
    <property type="entry name" value="Ribonuclease Inhibitor"/>
    <property type="match status" value="1"/>
</dbReference>